<evidence type="ECO:0008006" key="3">
    <source>
        <dbReference type="Google" id="ProtNLM"/>
    </source>
</evidence>
<keyword evidence="2" id="KW-1185">Reference proteome</keyword>
<accession>A0A239DIU8</accession>
<dbReference type="EMBL" id="FZOY01000001">
    <property type="protein sequence ID" value="SNS31872.1"/>
    <property type="molecule type" value="Genomic_DNA"/>
</dbReference>
<gene>
    <name evidence="1" type="ORF">SAMN05421757_101834</name>
</gene>
<name>A0A239DIU8_9RHOB</name>
<evidence type="ECO:0000313" key="1">
    <source>
        <dbReference type="EMBL" id="SNS31872.1"/>
    </source>
</evidence>
<reference evidence="1 2" key="1">
    <citation type="submission" date="2017-06" db="EMBL/GenBank/DDBJ databases">
        <authorList>
            <person name="Kim H.J."/>
            <person name="Triplett B.A."/>
        </authorList>
    </citation>
    <scope>NUCLEOTIDE SEQUENCE [LARGE SCALE GENOMIC DNA]</scope>
    <source>
        <strain evidence="1 2">DSM 29339</strain>
    </source>
</reference>
<dbReference type="AlphaFoldDB" id="A0A239DIU8"/>
<evidence type="ECO:0000313" key="2">
    <source>
        <dbReference type="Proteomes" id="UP000198426"/>
    </source>
</evidence>
<organism evidence="1 2">
    <name type="scientific">Tropicimonas sediminicola</name>
    <dbReference type="NCBI Taxonomy" id="1031541"/>
    <lineage>
        <taxon>Bacteria</taxon>
        <taxon>Pseudomonadati</taxon>
        <taxon>Pseudomonadota</taxon>
        <taxon>Alphaproteobacteria</taxon>
        <taxon>Rhodobacterales</taxon>
        <taxon>Roseobacteraceae</taxon>
        <taxon>Tropicimonas</taxon>
    </lineage>
</organism>
<sequence length="128" mass="13145">MRANLKRFLHVLAMWALIAPFLVHSLIAATVMPTGSADGPVLVICTGDGPLEMVMDPLTGKPVHKDSDDRSNPCSWAKGAVVTTLVLPVSALAITGSSTAAHLPAAPFVLTAAQETGLPPSTGPPSVL</sequence>
<proteinExistence type="predicted"/>
<dbReference type="Proteomes" id="UP000198426">
    <property type="component" value="Unassembled WGS sequence"/>
</dbReference>
<protein>
    <recommendedName>
        <fullName evidence="3">DUF2946 domain-containing protein</fullName>
    </recommendedName>
</protein>